<dbReference type="CDD" id="cd00201">
    <property type="entry name" value="WW"/>
    <property type="match status" value="1"/>
</dbReference>
<evidence type="ECO:0000256" key="1">
    <source>
        <dbReference type="SAM" id="MobiDB-lite"/>
    </source>
</evidence>
<dbReference type="EMBL" id="KL142367">
    <property type="protein sequence ID" value="KDR85221.1"/>
    <property type="molecule type" value="Genomic_DNA"/>
</dbReference>
<feature type="compositionally biased region" description="Polar residues" evidence="1">
    <location>
        <begin position="248"/>
        <end position="273"/>
    </location>
</feature>
<accession>A0A067TPV6</accession>
<protein>
    <recommendedName>
        <fullName evidence="2">WW domain-containing protein</fullName>
    </recommendedName>
</protein>
<feature type="region of interest" description="Disordered" evidence="1">
    <location>
        <begin position="112"/>
        <end position="197"/>
    </location>
</feature>
<evidence type="ECO:0000313" key="4">
    <source>
        <dbReference type="Proteomes" id="UP000027222"/>
    </source>
</evidence>
<dbReference type="Gene3D" id="2.20.70.10">
    <property type="match status" value="1"/>
</dbReference>
<feature type="region of interest" description="Disordered" evidence="1">
    <location>
        <begin position="245"/>
        <end position="282"/>
    </location>
</feature>
<feature type="compositionally biased region" description="Polar residues" evidence="1">
    <location>
        <begin position="68"/>
        <end position="83"/>
    </location>
</feature>
<dbReference type="HOGENOM" id="CLU_407717_0_0_1"/>
<gene>
    <name evidence="3" type="ORF">GALMADRAFT_233941</name>
</gene>
<evidence type="ECO:0000313" key="3">
    <source>
        <dbReference type="EMBL" id="KDR85221.1"/>
    </source>
</evidence>
<organism evidence="3 4">
    <name type="scientific">Galerina marginata (strain CBS 339.88)</name>
    <dbReference type="NCBI Taxonomy" id="685588"/>
    <lineage>
        <taxon>Eukaryota</taxon>
        <taxon>Fungi</taxon>
        <taxon>Dikarya</taxon>
        <taxon>Basidiomycota</taxon>
        <taxon>Agaricomycotina</taxon>
        <taxon>Agaricomycetes</taxon>
        <taxon>Agaricomycetidae</taxon>
        <taxon>Agaricales</taxon>
        <taxon>Agaricineae</taxon>
        <taxon>Strophariaceae</taxon>
        <taxon>Galerina</taxon>
    </lineage>
</organism>
<reference evidence="4" key="1">
    <citation type="journal article" date="2014" name="Proc. Natl. Acad. Sci. U.S.A.">
        <title>Extensive sampling of basidiomycete genomes demonstrates inadequacy of the white-rot/brown-rot paradigm for wood decay fungi.</title>
        <authorList>
            <person name="Riley R."/>
            <person name="Salamov A.A."/>
            <person name="Brown D.W."/>
            <person name="Nagy L.G."/>
            <person name="Floudas D."/>
            <person name="Held B.W."/>
            <person name="Levasseur A."/>
            <person name="Lombard V."/>
            <person name="Morin E."/>
            <person name="Otillar R."/>
            <person name="Lindquist E.A."/>
            <person name="Sun H."/>
            <person name="LaButti K.M."/>
            <person name="Schmutz J."/>
            <person name="Jabbour D."/>
            <person name="Luo H."/>
            <person name="Baker S.E."/>
            <person name="Pisabarro A.G."/>
            <person name="Walton J.D."/>
            <person name="Blanchette R.A."/>
            <person name="Henrissat B."/>
            <person name="Martin F."/>
            <person name="Cullen D."/>
            <person name="Hibbett D.S."/>
            <person name="Grigoriev I.V."/>
        </authorList>
    </citation>
    <scope>NUCLEOTIDE SEQUENCE [LARGE SCALE GENOMIC DNA]</scope>
    <source>
        <strain evidence="4">CBS 339.88</strain>
    </source>
</reference>
<name>A0A067TPV6_GALM3</name>
<keyword evidence="4" id="KW-1185">Reference proteome</keyword>
<feature type="region of interest" description="Disordered" evidence="1">
    <location>
        <begin position="62"/>
        <end position="88"/>
    </location>
</feature>
<feature type="domain" description="WW" evidence="2">
    <location>
        <begin position="12"/>
        <end position="47"/>
    </location>
</feature>
<dbReference type="InterPro" id="IPR001202">
    <property type="entry name" value="WW_dom"/>
</dbReference>
<dbReference type="Proteomes" id="UP000027222">
    <property type="component" value="Unassembled WGS sequence"/>
</dbReference>
<sequence length="597" mass="63365">METPLTNPDRRSLPPGWVTQFDSRRKIWYYINLEAATPQVSFIHPDDQDLPFERPRGRSVTMPAGSIPHQQPMATTAQSSTPFATAMQASKAKKPTFAQQLYASATWSVQRNSEENEQNSSVSEIVTQSTSPEEDRSLSPAPALSLNPPTSSSGPLLSFTSSTGLQDQAPQYISRGPTRRPRGARKPTFLRPSTSLPSTSAYPGFAVPFANGNADDLGGRVLLNLSSSNGMPMPQEEIRFRQHRRTATVPSTAPNTASQSFMSKSKETPTYSLISRPPEASSNCKMTTPAFQALPHTTLRSVSTPNAPPFSCPIVSPIQPALAILGSPLLAHVPLTSPSMSNLPSGAAAPMLPMQYFLPASQTVINTQSPTLTCSPNRVGQNPDSNNHDHKVLKKVGIAAGKSAGKTAIRVGAKMVLGSIGVPTNLFPSSDSSGDVMDTLAAGMSQLAVSAGSSAVLNPSPTLVNPPPNTASSTVHSVTPVDYAAILNQMQTRQPAQQQSTPQQSSLNPSDVSLILAQMQAMHLSQQQQPAQMPSGNNSGSYCVQPPVLSQGATQWRQSLSIGGATNELCTGAISNFNFAAPTDSTFDLNSSFDPYA</sequence>
<proteinExistence type="predicted"/>
<dbReference type="SMART" id="SM00456">
    <property type="entry name" value="WW"/>
    <property type="match status" value="1"/>
</dbReference>
<dbReference type="AlphaFoldDB" id="A0A067TPV6"/>
<evidence type="ECO:0000259" key="2">
    <source>
        <dbReference type="SMART" id="SM00456"/>
    </source>
</evidence>
<feature type="compositionally biased region" description="Low complexity" evidence="1">
    <location>
        <begin position="138"/>
        <end position="165"/>
    </location>
</feature>
<dbReference type="OrthoDB" id="2367685at2759"/>